<gene>
    <name evidence="1" type="ORF">METZ01_LOCUS266032</name>
</gene>
<sequence length="183" mass="20968">GFKQNRLAYTLALLSKETGGKLDLLYFWEKQSVPEPVMEYLLCLSDVVHDHITDLPTGVSLVPEWCKKEDCWKSLKAKKIRCRPPPEIKELTQTKRKGAKPRKSAGDEAIEWCVTRGSQAWMDLSSFLKQRNLMGGKQRSQAFNMGRTIGNDRTPSDKLSIPCKKIWEDATTMYDWSPDQETD</sequence>
<dbReference type="EMBL" id="UINC01075215">
    <property type="protein sequence ID" value="SVC13178.1"/>
    <property type="molecule type" value="Genomic_DNA"/>
</dbReference>
<reference evidence="1" key="1">
    <citation type="submission" date="2018-05" db="EMBL/GenBank/DDBJ databases">
        <authorList>
            <person name="Lanie J.A."/>
            <person name="Ng W.-L."/>
            <person name="Kazmierczak K.M."/>
            <person name="Andrzejewski T.M."/>
            <person name="Davidsen T.M."/>
            <person name="Wayne K.J."/>
            <person name="Tettelin H."/>
            <person name="Glass J.I."/>
            <person name="Rusch D."/>
            <person name="Podicherti R."/>
            <person name="Tsui H.-C.T."/>
            <person name="Winkler M.E."/>
        </authorList>
    </citation>
    <scope>NUCLEOTIDE SEQUENCE</scope>
</reference>
<protein>
    <submittedName>
        <fullName evidence="1">Uncharacterized protein</fullName>
    </submittedName>
</protein>
<accession>A0A382JN26</accession>
<proteinExistence type="predicted"/>
<evidence type="ECO:0000313" key="1">
    <source>
        <dbReference type="EMBL" id="SVC13178.1"/>
    </source>
</evidence>
<name>A0A382JN26_9ZZZZ</name>
<organism evidence="1">
    <name type="scientific">marine metagenome</name>
    <dbReference type="NCBI Taxonomy" id="408172"/>
    <lineage>
        <taxon>unclassified sequences</taxon>
        <taxon>metagenomes</taxon>
        <taxon>ecological metagenomes</taxon>
    </lineage>
</organism>
<feature type="non-terminal residue" evidence="1">
    <location>
        <position position="1"/>
    </location>
</feature>
<dbReference type="AlphaFoldDB" id="A0A382JN26"/>